<dbReference type="STRING" id="8078.ENSFHEP00000012559"/>
<dbReference type="SUPFAM" id="SSF63748">
    <property type="entry name" value="Tudor/PWWP/MBT"/>
    <property type="match status" value="1"/>
</dbReference>
<dbReference type="GO" id="GO:0042393">
    <property type="term" value="F:histone binding"/>
    <property type="evidence" value="ECO:0007669"/>
    <property type="project" value="TreeGrafter"/>
</dbReference>
<dbReference type="InterPro" id="IPR050548">
    <property type="entry name" value="PcG_chromatin_remod_factors"/>
</dbReference>
<reference evidence="3" key="1">
    <citation type="submission" date="2025-08" db="UniProtKB">
        <authorList>
            <consortium name="Ensembl"/>
        </authorList>
    </citation>
    <scope>IDENTIFICATION</scope>
</reference>
<dbReference type="GO" id="GO:0045892">
    <property type="term" value="P:negative regulation of DNA-templated transcription"/>
    <property type="evidence" value="ECO:0007669"/>
    <property type="project" value="TreeGrafter"/>
</dbReference>
<accession>A0A3Q2PIL3</accession>
<reference evidence="3" key="2">
    <citation type="submission" date="2025-09" db="UniProtKB">
        <authorList>
            <consortium name="Ensembl"/>
        </authorList>
    </citation>
    <scope>IDENTIFICATION</scope>
</reference>
<dbReference type="GO" id="GO:0005634">
    <property type="term" value="C:nucleus"/>
    <property type="evidence" value="ECO:0007669"/>
    <property type="project" value="InterPro"/>
</dbReference>
<dbReference type="Proteomes" id="UP000265000">
    <property type="component" value="Unplaced"/>
</dbReference>
<dbReference type="PANTHER" id="PTHR12247">
    <property type="entry name" value="POLYCOMB GROUP PROTEIN"/>
    <property type="match status" value="1"/>
</dbReference>
<protein>
    <submittedName>
        <fullName evidence="3">Uncharacterized protein</fullName>
    </submittedName>
</protein>
<dbReference type="PROSITE" id="PS51079">
    <property type="entry name" value="MBT"/>
    <property type="match status" value="1"/>
</dbReference>
<evidence type="ECO:0000256" key="2">
    <source>
        <dbReference type="PROSITE-ProRule" id="PRU00459"/>
    </source>
</evidence>
<dbReference type="Pfam" id="PF02820">
    <property type="entry name" value="MBT"/>
    <property type="match status" value="1"/>
</dbReference>
<dbReference type="InterPro" id="IPR004092">
    <property type="entry name" value="Mbt"/>
</dbReference>
<keyword evidence="1" id="KW-0677">Repeat</keyword>
<feature type="repeat" description="MBT" evidence="2">
    <location>
        <begin position="1"/>
        <end position="77"/>
    </location>
</feature>
<keyword evidence="4" id="KW-1185">Reference proteome</keyword>
<evidence type="ECO:0000313" key="4">
    <source>
        <dbReference type="Proteomes" id="UP000265000"/>
    </source>
</evidence>
<dbReference type="Gene3D" id="2.30.30.140">
    <property type="match status" value="1"/>
</dbReference>
<dbReference type="Ensembl" id="ENSFHET00000019856.1">
    <property type="protein sequence ID" value="ENSFHEP00000012559.1"/>
    <property type="gene ID" value="ENSFHEG00000014029.1"/>
</dbReference>
<evidence type="ECO:0000256" key="1">
    <source>
        <dbReference type="ARBA" id="ARBA00022737"/>
    </source>
</evidence>
<dbReference type="AlphaFoldDB" id="A0A3Q2PIL3"/>
<sequence length="88" mass="10398">MTHRPPHGFQAGMKVEAVDKRNPMLIRVATIVDTEDHRLKIHFDGWNMDYDYWVETDCPDLHPLAGVRIQRGSFRRRLCLRADLIWLV</sequence>
<organism evidence="3 4">
    <name type="scientific">Fundulus heteroclitus</name>
    <name type="common">Killifish</name>
    <name type="synonym">Mummichog</name>
    <dbReference type="NCBI Taxonomy" id="8078"/>
    <lineage>
        <taxon>Eukaryota</taxon>
        <taxon>Metazoa</taxon>
        <taxon>Chordata</taxon>
        <taxon>Craniata</taxon>
        <taxon>Vertebrata</taxon>
        <taxon>Euteleostomi</taxon>
        <taxon>Actinopterygii</taxon>
        <taxon>Neopterygii</taxon>
        <taxon>Teleostei</taxon>
        <taxon>Neoteleostei</taxon>
        <taxon>Acanthomorphata</taxon>
        <taxon>Ovalentaria</taxon>
        <taxon>Atherinomorphae</taxon>
        <taxon>Cyprinodontiformes</taxon>
        <taxon>Fundulidae</taxon>
        <taxon>Fundulus</taxon>
    </lineage>
</organism>
<evidence type="ECO:0000313" key="3">
    <source>
        <dbReference type="Ensembl" id="ENSFHEP00000012559.1"/>
    </source>
</evidence>
<name>A0A3Q2PIL3_FUNHE</name>
<dbReference type="GO" id="GO:0003682">
    <property type="term" value="F:chromatin binding"/>
    <property type="evidence" value="ECO:0007669"/>
    <property type="project" value="TreeGrafter"/>
</dbReference>
<dbReference type="GeneTree" id="ENSGT00940000158264"/>
<dbReference type="PANTHER" id="PTHR12247:SF131">
    <property type="entry name" value="LD05287P"/>
    <property type="match status" value="1"/>
</dbReference>
<dbReference type="SMART" id="SM00561">
    <property type="entry name" value="MBT"/>
    <property type="match status" value="1"/>
</dbReference>
<proteinExistence type="predicted"/>
<dbReference type="CDD" id="cd20103">
    <property type="entry name" value="MBT_L3MBTL1-like_rpt3"/>
    <property type="match status" value="1"/>
</dbReference>